<dbReference type="InterPro" id="IPR002645">
    <property type="entry name" value="STAS_dom"/>
</dbReference>
<dbReference type="KEGG" id="plig:NAG76_01755"/>
<dbReference type="NCBIfam" id="TIGR00377">
    <property type="entry name" value="ant_ant_sig"/>
    <property type="match status" value="1"/>
</dbReference>
<reference evidence="4" key="1">
    <citation type="submission" date="2022-05" db="EMBL/GenBank/DDBJ databases">
        <title>Novel bacterial taxa in a minimal lignocellulolytic consortium and its capacity to transform plastics disclosed by genome-resolved metagenomics.</title>
        <authorList>
            <person name="Rodriguez C.A.D."/>
            <person name="Diaz-Garcia L."/>
            <person name="Herrera K."/>
            <person name="Tarazona N.A."/>
            <person name="Sproer C."/>
            <person name="Overmann J."/>
            <person name="Jimenez D.J."/>
        </authorList>
    </citation>
    <scope>NUCLEOTIDE SEQUENCE</scope>
    <source>
        <strain evidence="4">MAG5</strain>
    </source>
</reference>
<dbReference type="AlphaFoldDB" id="A0A9J6ZG52"/>
<evidence type="ECO:0000259" key="3">
    <source>
        <dbReference type="PROSITE" id="PS50801"/>
    </source>
</evidence>
<evidence type="ECO:0000313" key="5">
    <source>
        <dbReference type="Proteomes" id="UP001056756"/>
    </source>
</evidence>
<proteinExistence type="inferred from homology"/>
<dbReference type="Gene3D" id="3.30.750.24">
    <property type="entry name" value="STAS domain"/>
    <property type="match status" value="1"/>
</dbReference>
<dbReference type="Proteomes" id="UP001056756">
    <property type="component" value="Chromosome"/>
</dbReference>
<dbReference type="GO" id="GO:0043856">
    <property type="term" value="F:anti-sigma factor antagonist activity"/>
    <property type="evidence" value="ECO:0007669"/>
    <property type="project" value="InterPro"/>
</dbReference>
<name>A0A9J6ZG52_9BACL</name>
<dbReference type="CDD" id="cd07043">
    <property type="entry name" value="STAS_anti-anti-sigma_factors"/>
    <property type="match status" value="1"/>
</dbReference>
<dbReference type="PANTHER" id="PTHR33495:SF2">
    <property type="entry name" value="ANTI-SIGMA FACTOR ANTAGONIST TM_1081-RELATED"/>
    <property type="match status" value="1"/>
</dbReference>
<evidence type="ECO:0000256" key="2">
    <source>
        <dbReference type="RuleBase" id="RU003749"/>
    </source>
</evidence>
<gene>
    <name evidence="4" type="ORF">NAG76_01755</name>
</gene>
<feature type="domain" description="STAS" evidence="3">
    <location>
        <begin position="6"/>
        <end position="108"/>
    </location>
</feature>
<dbReference type="EMBL" id="CP097899">
    <property type="protein sequence ID" value="URN95012.1"/>
    <property type="molecule type" value="Genomic_DNA"/>
</dbReference>
<organism evidence="4 5">
    <name type="scientific">Candidatus Pristimantibacillus lignocellulolyticus</name>
    <dbReference type="NCBI Taxonomy" id="2994561"/>
    <lineage>
        <taxon>Bacteria</taxon>
        <taxon>Bacillati</taxon>
        <taxon>Bacillota</taxon>
        <taxon>Bacilli</taxon>
        <taxon>Bacillales</taxon>
        <taxon>Paenibacillaceae</taxon>
        <taxon>Candidatus Pristimantibacillus</taxon>
    </lineage>
</organism>
<protein>
    <recommendedName>
        <fullName evidence="2">Anti-sigma factor antagonist</fullName>
    </recommendedName>
</protein>
<evidence type="ECO:0000256" key="1">
    <source>
        <dbReference type="ARBA" id="ARBA00009013"/>
    </source>
</evidence>
<sequence>MSVKQFLIEQVENNEAYILHVSGDLDLAVVQQFRAVLGPIVNQSEKALILDLKNLNYIDSTGIGIIVSILKIRDGLHAPFIVQNIPPPIKRLFDLTGISGYLTEGTEV</sequence>
<dbReference type="Pfam" id="PF01740">
    <property type="entry name" value="STAS"/>
    <property type="match status" value="1"/>
</dbReference>
<dbReference type="InterPro" id="IPR036513">
    <property type="entry name" value="STAS_dom_sf"/>
</dbReference>
<dbReference type="SUPFAM" id="SSF52091">
    <property type="entry name" value="SpoIIaa-like"/>
    <property type="match status" value="1"/>
</dbReference>
<dbReference type="InterPro" id="IPR003658">
    <property type="entry name" value="Anti-sigma_ant"/>
</dbReference>
<accession>A0A9J6ZG52</accession>
<evidence type="ECO:0000313" key="4">
    <source>
        <dbReference type="EMBL" id="URN95012.1"/>
    </source>
</evidence>
<comment type="similarity">
    <text evidence="1 2">Belongs to the anti-sigma-factor antagonist family.</text>
</comment>
<dbReference type="PANTHER" id="PTHR33495">
    <property type="entry name" value="ANTI-SIGMA FACTOR ANTAGONIST TM_1081-RELATED-RELATED"/>
    <property type="match status" value="1"/>
</dbReference>
<dbReference type="PROSITE" id="PS50801">
    <property type="entry name" value="STAS"/>
    <property type="match status" value="1"/>
</dbReference>